<dbReference type="AlphaFoldDB" id="A0ABC8VH00"/>
<dbReference type="InterPro" id="IPR017930">
    <property type="entry name" value="Myb_dom"/>
</dbReference>
<evidence type="ECO:0000256" key="2">
    <source>
        <dbReference type="ARBA" id="ARBA00022737"/>
    </source>
</evidence>
<dbReference type="GO" id="GO:0005634">
    <property type="term" value="C:nucleus"/>
    <property type="evidence" value="ECO:0007669"/>
    <property type="project" value="UniProtKB-SubCell"/>
</dbReference>
<comment type="subcellular location">
    <subcellularLocation>
        <location evidence="1">Nucleus</location>
    </subcellularLocation>
</comment>
<feature type="domain" description="HTH myb-type" evidence="8">
    <location>
        <begin position="66"/>
        <end position="120"/>
    </location>
</feature>
<evidence type="ECO:0000259" key="7">
    <source>
        <dbReference type="PROSITE" id="PS50090"/>
    </source>
</evidence>
<evidence type="ECO:0000256" key="1">
    <source>
        <dbReference type="ARBA" id="ARBA00004123"/>
    </source>
</evidence>
<evidence type="ECO:0000256" key="6">
    <source>
        <dbReference type="ARBA" id="ARBA00023242"/>
    </source>
</evidence>
<dbReference type="GO" id="GO:0003677">
    <property type="term" value="F:DNA binding"/>
    <property type="evidence" value="ECO:0007669"/>
    <property type="project" value="UniProtKB-KW"/>
</dbReference>
<keyword evidence="5" id="KW-0804">Transcription</keyword>
<gene>
    <name evidence="9" type="ORF">URODEC1_LOCUS3397</name>
</gene>
<dbReference type="SUPFAM" id="SSF46689">
    <property type="entry name" value="Homeodomain-like"/>
    <property type="match status" value="1"/>
</dbReference>
<dbReference type="Gene3D" id="1.10.10.60">
    <property type="entry name" value="Homeodomain-like"/>
    <property type="match status" value="2"/>
</dbReference>
<reference evidence="9 10" key="2">
    <citation type="submission" date="2024-10" db="EMBL/GenBank/DDBJ databases">
        <authorList>
            <person name="Ryan C."/>
        </authorList>
    </citation>
    <scope>NUCLEOTIDE SEQUENCE [LARGE SCALE GENOMIC DNA]</scope>
</reference>
<name>A0ABC8VH00_9POAL</name>
<dbReference type="PANTHER" id="PTHR48000">
    <property type="entry name" value="OS09G0431300 PROTEIN"/>
    <property type="match status" value="1"/>
</dbReference>
<dbReference type="PROSITE" id="PS51294">
    <property type="entry name" value="HTH_MYB"/>
    <property type="match status" value="2"/>
</dbReference>
<dbReference type="EMBL" id="OZ075120">
    <property type="protein sequence ID" value="CAL4890689.1"/>
    <property type="molecule type" value="Genomic_DNA"/>
</dbReference>
<keyword evidence="4" id="KW-0238">DNA-binding</keyword>
<evidence type="ECO:0000313" key="10">
    <source>
        <dbReference type="Proteomes" id="UP001497457"/>
    </source>
</evidence>
<dbReference type="InterPro" id="IPR001005">
    <property type="entry name" value="SANT/Myb"/>
</dbReference>
<keyword evidence="10" id="KW-1185">Reference proteome</keyword>
<dbReference type="Pfam" id="PF00249">
    <property type="entry name" value="Myb_DNA-binding"/>
    <property type="match status" value="2"/>
</dbReference>
<organism evidence="9 10">
    <name type="scientific">Urochloa decumbens</name>
    <dbReference type="NCBI Taxonomy" id="240449"/>
    <lineage>
        <taxon>Eukaryota</taxon>
        <taxon>Viridiplantae</taxon>
        <taxon>Streptophyta</taxon>
        <taxon>Embryophyta</taxon>
        <taxon>Tracheophyta</taxon>
        <taxon>Spermatophyta</taxon>
        <taxon>Magnoliopsida</taxon>
        <taxon>Liliopsida</taxon>
        <taxon>Poales</taxon>
        <taxon>Poaceae</taxon>
        <taxon>PACMAD clade</taxon>
        <taxon>Panicoideae</taxon>
        <taxon>Panicodae</taxon>
        <taxon>Paniceae</taxon>
        <taxon>Melinidinae</taxon>
        <taxon>Urochloa</taxon>
    </lineage>
</organism>
<accession>A0ABC8VH00</accession>
<dbReference type="FunFam" id="1.10.10.60:FF:000015">
    <property type="entry name" value="Transcription factor RAX3"/>
    <property type="match status" value="1"/>
</dbReference>
<feature type="domain" description="Myb-like" evidence="7">
    <location>
        <begin position="9"/>
        <end position="65"/>
    </location>
</feature>
<evidence type="ECO:0000256" key="4">
    <source>
        <dbReference type="ARBA" id="ARBA00023125"/>
    </source>
</evidence>
<dbReference type="InterPro" id="IPR009057">
    <property type="entry name" value="Homeodomain-like_sf"/>
</dbReference>
<dbReference type="Proteomes" id="UP001497457">
    <property type="component" value="Chromosome 10rd"/>
</dbReference>
<keyword evidence="3" id="KW-0805">Transcription regulation</keyword>
<keyword evidence="2" id="KW-0677">Repeat</keyword>
<proteinExistence type="predicted"/>
<dbReference type="PROSITE" id="PS50090">
    <property type="entry name" value="MYB_LIKE"/>
    <property type="match status" value="2"/>
</dbReference>
<feature type="domain" description="HTH myb-type" evidence="8">
    <location>
        <begin position="9"/>
        <end position="65"/>
    </location>
</feature>
<evidence type="ECO:0000256" key="3">
    <source>
        <dbReference type="ARBA" id="ARBA00023015"/>
    </source>
</evidence>
<dbReference type="PANTHER" id="PTHR48000:SF20">
    <property type="entry name" value="OS01G0685400 PROTEIN"/>
    <property type="match status" value="1"/>
</dbReference>
<keyword evidence="6" id="KW-0539">Nucleus</keyword>
<sequence length="266" mass="28715">MGRSPCCDKAAVKRGPWSEEEDARLRSYMERHGGAAAGGGWMALPREAGLRRCGKSCRLRWLNYLRPGVRHGGFSPEEDRLICALHAAIGSRWSLIAAHLPGRTDNGVKNYWNTRLKKKLMALLAGKPYNAGGGRNNVNVSSAASPPLAPWTTTLPYTGCDSGGVDHQMRAVVGVGGGSDDMIGASTKAAVVVSRPANGSYSSEPLAAATELDEIFRSMGNTGDGERSDLSQPQSSTEIDTSWYQYCQHDGESVLQQHMGVPYLYW</sequence>
<dbReference type="CDD" id="cd00167">
    <property type="entry name" value="SANT"/>
    <property type="match status" value="2"/>
</dbReference>
<reference evidence="10" key="1">
    <citation type="submission" date="2024-06" db="EMBL/GenBank/DDBJ databases">
        <authorList>
            <person name="Ryan C."/>
        </authorList>
    </citation>
    <scope>NUCLEOTIDE SEQUENCE [LARGE SCALE GENOMIC DNA]</scope>
</reference>
<evidence type="ECO:0000259" key="8">
    <source>
        <dbReference type="PROSITE" id="PS51294"/>
    </source>
</evidence>
<feature type="domain" description="Myb-like" evidence="7">
    <location>
        <begin position="66"/>
        <end position="116"/>
    </location>
</feature>
<evidence type="ECO:0000256" key="5">
    <source>
        <dbReference type="ARBA" id="ARBA00023163"/>
    </source>
</evidence>
<protein>
    <submittedName>
        <fullName evidence="9">Uncharacterized protein</fullName>
    </submittedName>
</protein>
<evidence type="ECO:0000313" key="9">
    <source>
        <dbReference type="EMBL" id="CAL4890689.1"/>
    </source>
</evidence>
<dbReference type="SMART" id="SM00717">
    <property type="entry name" value="SANT"/>
    <property type="match status" value="2"/>
</dbReference>